<dbReference type="Pfam" id="PF19533">
    <property type="entry name" value="Rab3-GAP_cat_C"/>
    <property type="match status" value="1"/>
</dbReference>
<dbReference type="Proteomes" id="UP001329430">
    <property type="component" value="Chromosome 3"/>
</dbReference>
<dbReference type="GO" id="GO:0005783">
    <property type="term" value="C:endoplasmic reticulum"/>
    <property type="evidence" value="ECO:0007669"/>
    <property type="project" value="UniProtKB-SubCell"/>
</dbReference>
<evidence type="ECO:0000256" key="3">
    <source>
        <dbReference type="ARBA" id="ARBA00004496"/>
    </source>
</evidence>
<dbReference type="GO" id="GO:0005794">
    <property type="term" value="C:Golgi apparatus"/>
    <property type="evidence" value="ECO:0007669"/>
    <property type="project" value="UniProtKB-SubCell"/>
</dbReference>
<dbReference type="InterPro" id="IPR045700">
    <property type="entry name" value="Rab3GAP1"/>
</dbReference>
<evidence type="ECO:0000256" key="2">
    <source>
        <dbReference type="ARBA" id="ARBA00004240"/>
    </source>
</evidence>
<evidence type="ECO:0000256" key="4">
    <source>
        <dbReference type="ARBA" id="ARBA00008856"/>
    </source>
</evidence>
<evidence type="ECO:0000259" key="11">
    <source>
        <dbReference type="Pfam" id="PF19533"/>
    </source>
</evidence>
<keyword evidence="8" id="KW-0256">Endoplasmic reticulum</keyword>
<reference evidence="12 13" key="1">
    <citation type="journal article" date="2024" name="Insects">
        <title>An Improved Chromosome-Level Genome Assembly of the Firefly Pyrocoelia pectoralis.</title>
        <authorList>
            <person name="Fu X."/>
            <person name="Meyer-Rochow V.B."/>
            <person name="Ballantyne L."/>
            <person name="Zhu X."/>
        </authorList>
    </citation>
    <scope>NUCLEOTIDE SEQUENCE [LARGE SCALE GENOMIC DNA]</scope>
    <source>
        <strain evidence="12">XCY_ONT2</strain>
    </source>
</reference>
<evidence type="ECO:0000313" key="12">
    <source>
        <dbReference type="EMBL" id="KAK5646611.1"/>
    </source>
</evidence>
<dbReference type="PANTHER" id="PTHR21422">
    <property type="entry name" value="RAB3 GTPASE-ACTIVATING PROTEIN CATALYTIC SUBUNIT"/>
    <property type="match status" value="1"/>
</dbReference>
<evidence type="ECO:0000256" key="7">
    <source>
        <dbReference type="ARBA" id="ARBA00022490"/>
    </source>
</evidence>
<dbReference type="InterPro" id="IPR026147">
    <property type="entry name" value="Rab3GAP1_conserved"/>
</dbReference>
<dbReference type="Pfam" id="PF13890">
    <property type="entry name" value="Rab3-GTPase_cat"/>
    <property type="match status" value="1"/>
</dbReference>
<keyword evidence="9" id="KW-0333">Golgi apparatus</keyword>
<accession>A0AAN7ZRW9</accession>
<evidence type="ECO:0000313" key="13">
    <source>
        <dbReference type="Proteomes" id="UP001329430"/>
    </source>
</evidence>
<keyword evidence="13" id="KW-1185">Reference proteome</keyword>
<evidence type="ECO:0000256" key="1">
    <source>
        <dbReference type="ARBA" id="ARBA00004222"/>
    </source>
</evidence>
<keyword evidence="7" id="KW-0963">Cytoplasm</keyword>
<protein>
    <recommendedName>
        <fullName evidence="5">Rab3 GTPase-activating protein catalytic subunit</fullName>
    </recommendedName>
</protein>
<dbReference type="InterPro" id="IPR045698">
    <property type="entry name" value="Rab3GAP1_C"/>
</dbReference>
<evidence type="ECO:0000256" key="9">
    <source>
        <dbReference type="ARBA" id="ARBA00023034"/>
    </source>
</evidence>
<gene>
    <name evidence="12" type="ORF">RI129_005075</name>
</gene>
<evidence type="ECO:0000256" key="6">
    <source>
        <dbReference type="ARBA" id="ARBA00022468"/>
    </source>
</evidence>
<comment type="subcellular location">
    <subcellularLocation>
        <location evidence="3">Cytoplasm</location>
    </subcellularLocation>
    <subcellularLocation>
        <location evidence="2">Endoplasmic reticulum</location>
    </subcellularLocation>
    <subcellularLocation>
        <location evidence="1">Golgi apparatus</location>
        <location evidence="1">cis-Golgi network</location>
    </subcellularLocation>
</comment>
<proteinExistence type="inferred from homology"/>
<sequence>MNEEIDETEFYHQDFTTASEWEIFCARLEEIIHQWKVDDLKTEDLNVTSTQGQWSIKEEKLQFVDVEFVLSYFKNISAIEQRKGVDDDDDTKKYRHPMETLHDYGLHDGSSSGLECPLATWYGLDQFITLNFGSFTSSITSESQIKLLLSSVQLAISNTNCSNPIFVQIREKWQNCYLGVYEDEQVRTNFEMIHLRKVPQHCQYLTGLLDLFKTKIMSPINLDPINVSVQLTYYLNEFGKFTWNQDLPDVDSEHFDMETSVFGLPFGVTQDPVSEIVLKTTWSHLPDHLIVDSENYSDFDPMQAPKWSTYCKMSDQPLCLLSEVLSDALNAINTKSSIYEILGDFVASSDYNIENPLDLLTEPKLPTLSTVIKRAARNSLSRSSRSTAPLAEEILVPILYFLFPDADEETSFPYNLGKDKGNEDHMGSETRRLIDNECRGFKTCKENSLPYRLAIVFIQALGILGGARAAAHLWFEFVQEMRFRWEKSVLILGIPTGFPDPRTCLLNQKLQMLNCCIERKRARETRETDACVEKFADTNSSTDEEEFYDCTSDRVEEEENRRRTKHSLWNQPVGRLGKFENLKLIKLGDPLYIPITQEPVPKTEDQLQEDTDILLQLGSDAQGSELRAKMMSASLLSDMESFKAANPGSILDDFIRWYSPRDFIEEDTLDQWGQKKGHLSARMLIADNPWVQMWESAKPVPANRQKRLFDDTREAEKVLHFLDSRTLSQVVEMLFPILSHAAICRLYDECEQVTPALPSAHKSLQQAIRLVQKISRDGTITERLCAALIQQIAALELSVSQANSLLYKFNPSGGCDETVFVFTEKLLHGCEVEIEGASKSNIGNKLTSMFTEAQRLANLILTEHGNLVENNSSVNFIFPQANEREFVMRVSAVRPAPYSKKSPQFLRAILSKNEFRFAGAFSEDIVYF</sequence>
<name>A0AAN7ZRW9_9COLE</name>
<comment type="similarity">
    <text evidence="4">Belongs to the Rab3-GAP catalytic subunit family.</text>
</comment>
<dbReference type="EMBL" id="JAVRBK010000003">
    <property type="protein sequence ID" value="KAK5646611.1"/>
    <property type="molecule type" value="Genomic_DNA"/>
</dbReference>
<comment type="caution">
    <text evidence="12">The sequence shown here is derived from an EMBL/GenBank/DDBJ whole genome shotgun (WGS) entry which is preliminary data.</text>
</comment>
<keyword evidence="6" id="KW-0343">GTPase activation</keyword>
<feature type="domain" description="Rab3GAP catalytic subunit C-terminal" evidence="11">
    <location>
        <begin position="734"/>
        <end position="926"/>
    </location>
</feature>
<dbReference type="PANTHER" id="PTHR21422:SF9">
    <property type="entry name" value="RAB3 GTPASE-ACTIVATING PROTEIN CATALYTIC SUBUNIT"/>
    <property type="match status" value="1"/>
</dbReference>
<evidence type="ECO:0000256" key="5">
    <source>
        <dbReference type="ARBA" id="ARBA00015817"/>
    </source>
</evidence>
<feature type="domain" description="Rab3GAP catalytic subunit conserved" evidence="10">
    <location>
        <begin position="570"/>
        <end position="722"/>
    </location>
</feature>
<dbReference type="GO" id="GO:0005096">
    <property type="term" value="F:GTPase activator activity"/>
    <property type="evidence" value="ECO:0007669"/>
    <property type="project" value="UniProtKB-KW"/>
</dbReference>
<evidence type="ECO:0000259" key="10">
    <source>
        <dbReference type="Pfam" id="PF13890"/>
    </source>
</evidence>
<dbReference type="AlphaFoldDB" id="A0AAN7ZRW9"/>
<organism evidence="12 13">
    <name type="scientific">Pyrocoelia pectoralis</name>
    <dbReference type="NCBI Taxonomy" id="417401"/>
    <lineage>
        <taxon>Eukaryota</taxon>
        <taxon>Metazoa</taxon>
        <taxon>Ecdysozoa</taxon>
        <taxon>Arthropoda</taxon>
        <taxon>Hexapoda</taxon>
        <taxon>Insecta</taxon>
        <taxon>Pterygota</taxon>
        <taxon>Neoptera</taxon>
        <taxon>Endopterygota</taxon>
        <taxon>Coleoptera</taxon>
        <taxon>Polyphaga</taxon>
        <taxon>Elateriformia</taxon>
        <taxon>Elateroidea</taxon>
        <taxon>Lampyridae</taxon>
        <taxon>Lampyrinae</taxon>
        <taxon>Pyrocoelia</taxon>
    </lineage>
</organism>
<evidence type="ECO:0000256" key="8">
    <source>
        <dbReference type="ARBA" id="ARBA00022824"/>
    </source>
</evidence>